<dbReference type="InterPro" id="IPR050309">
    <property type="entry name" value="Type-B_Carboxylest/Lipase"/>
</dbReference>
<dbReference type="InterPro" id="IPR002018">
    <property type="entry name" value="CarbesteraseB"/>
</dbReference>
<dbReference type="PANTHER" id="PTHR11559">
    <property type="entry name" value="CARBOXYLESTERASE"/>
    <property type="match status" value="1"/>
</dbReference>
<evidence type="ECO:0000313" key="3">
    <source>
        <dbReference type="Proteomes" id="UP000219338"/>
    </source>
</evidence>
<feature type="domain" description="Carboxylesterase type B" evidence="1">
    <location>
        <begin position="368"/>
        <end position="516"/>
    </location>
</feature>
<keyword evidence="3" id="KW-1185">Reference proteome</keyword>
<dbReference type="STRING" id="47428.A0A284RXT7"/>
<dbReference type="SUPFAM" id="SSF53474">
    <property type="entry name" value="alpha/beta-Hydrolases"/>
    <property type="match status" value="1"/>
</dbReference>
<reference evidence="3" key="1">
    <citation type="journal article" date="2017" name="Nat. Ecol. Evol.">
        <title>Genome expansion and lineage-specific genetic innovations in the forest pathogenic fungi Armillaria.</title>
        <authorList>
            <person name="Sipos G."/>
            <person name="Prasanna A.N."/>
            <person name="Walter M.C."/>
            <person name="O'Connor E."/>
            <person name="Balint B."/>
            <person name="Krizsan K."/>
            <person name="Kiss B."/>
            <person name="Hess J."/>
            <person name="Varga T."/>
            <person name="Slot J."/>
            <person name="Riley R."/>
            <person name="Boka B."/>
            <person name="Rigling D."/>
            <person name="Barry K."/>
            <person name="Lee J."/>
            <person name="Mihaltcheva S."/>
            <person name="LaButti K."/>
            <person name="Lipzen A."/>
            <person name="Waldron R."/>
            <person name="Moloney N.M."/>
            <person name="Sperisen C."/>
            <person name="Kredics L."/>
            <person name="Vagvoelgyi C."/>
            <person name="Patrignani A."/>
            <person name="Fitzpatrick D."/>
            <person name="Nagy I."/>
            <person name="Doyle S."/>
            <person name="Anderson J.B."/>
            <person name="Grigoriev I.V."/>
            <person name="Gueldener U."/>
            <person name="Muensterkoetter M."/>
            <person name="Nagy L.G."/>
        </authorList>
    </citation>
    <scope>NUCLEOTIDE SEQUENCE [LARGE SCALE GENOMIC DNA]</scope>
    <source>
        <strain evidence="3">C18/9</strain>
    </source>
</reference>
<organism evidence="2 3">
    <name type="scientific">Armillaria ostoyae</name>
    <name type="common">Armillaria root rot fungus</name>
    <dbReference type="NCBI Taxonomy" id="47428"/>
    <lineage>
        <taxon>Eukaryota</taxon>
        <taxon>Fungi</taxon>
        <taxon>Dikarya</taxon>
        <taxon>Basidiomycota</taxon>
        <taxon>Agaricomycotina</taxon>
        <taxon>Agaricomycetes</taxon>
        <taxon>Agaricomycetidae</taxon>
        <taxon>Agaricales</taxon>
        <taxon>Marasmiineae</taxon>
        <taxon>Physalacriaceae</taxon>
        <taxon>Armillaria</taxon>
    </lineage>
</organism>
<dbReference type="Gene3D" id="3.40.50.1820">
    <property type="entry name" value="alpha/beta hydrolase"/>
    <property type="match status" value="1"/>
</dbReference>
<protein>
    <recommendedName>
        <fullName evidence="1">Carboxylesterase type B domain-containing protein</fullName>
    </recommendedName>
</protein>
<accession>A0A284RXT7</accession>
<evidence type="ECO:0000259" key="1">
    <source>
        <dbReference type="Pfam" id="PF00135"/>
    </source>
</evidence>
<dbReference type="PROSITE" id="PS00941">
    <property type="entry name" value="CARBOXYLESTERASE_B_2"/>
    <property type="match status" value="1"/>
</dbReference>
<evidence type="ECO:0000313" key="2">
    <source>
        <dbReference type="EMBL" id="SJL13566.1"/>
    </source>
</evidence>
<gene>
    <name evidence="2" type="ORF">ARMOST_17011</name>
</gene>
<dbReference type="Proteomes" id="UP000219338">
    <property type="component" value="Unassembled WGS sequence"/>
</dbReference>
<dbReference type="InterPro" id="IPR029058">
    <property type="entry name" value="AB_hydrolase_fold"/>
</dbReference>
<dbReference type="Pfam" id="PF00135">
    <property type="entry name" value="COesterase"/>
    <property type="match status" value="1"/>
</dbReference>
<proteinExistence type="predicted"/>
<dbReference type="EMBL" id="FUEG01000020">
    <property type="protein sequence ID" value="SJL13566.1"/>
    <property type="molecule type" value="Genomic_DNA"/>
</dbReference>
<dbReference type="AlphaFoldDB" id="A0A284RXT7"/>
<name>A0A284RXT7_ARMOS</name>
<dbReference type="InterPro" id="IPR019819">
    <property type="entry name" value="Carboxylesterase_B_CS"/>
</dbReference>
<sequence>MLLLWVSIGFSRVPIVPVNISIRPNFQTHDNPCLFGASTLDSIPCERLLDRDRDVEGGGGLQGISIPSASGESVIQDNSFYAVYMMEIRPSDCRIFFIDRYQVQEQTSSIGSEHGLVGLGVAKWFISGLGDFFMAGYLGVGQLSPLHTHSVQLRMMLSGVQYASLVHVSIFYTLPSSNESAIIVVKPLLPLTRSTKPQLHLSLHPPATPAAAQGALVTRSLHPCKHVVHCNDPSSSSVDFNIEPPNPVYLHEDKYPVTVVCKDIDQRLNSSQNADSDNSQTKSSSNLLAVPAQQETSIFPCLRLSKRPSFPERKMLYKDTFFSPIPHRMNHAHRDTVSVLCYALFAAAAPEVQFGKTKLVRRDLTGLQQEFFGGIPFAEPPVGTLHLQCPVLKTDIDADEFDAQNFGLPCLQRRQRNLDTEEMSEDCLTINIFRPKGASSENPLPAVYWMYGGGFSTGGSSSFNGSNIVVQSVTRGTPIVYVNYNYRLGPLGFPQGQVADNRGQLNLGFRDVLTALVIETPVFFACFFAD</sequence>
<dbReference type="OrthoDB" id="408631at2759"/>